<dbReference type="OrthoDB" id="9771867at2"/>
<evidence type="ECO:0000256" key="1">
    <source>
        <dbReference type="ARBA" id="ARBA00003788"/>
    </source>
</evidence>
<dbReference type="SUPFAM" id="SSF53383">
    <property type="entry name" value="PLP-dependent transferases"/>
    <property type="match status" value="1"/>
</dbReference>
<comment type="subunit">
    <text evidence="4">The glycine cleavage system is composed of four proteins: P, T, L and H. In this organism, the P 'protein' is a heterodimer of two subunits.</text>
</comment>
<dbReference type="InterPro" id="IPR049315">
    <property type="entry name" value="GDC-P_N"/>
</dbReference>
<comment type="function">
    <text evidence="1 4">The glycine cleavage system catalyzes the degradation of glycine. The P protein binds the alpha-amino group of glycine through its pyridoxal phosphate cofactor; CO(2) is released and the remaining methylamine moiety is then transferred to the lipoamide cofactor of the H protein.</text>
</comment>
<comment type="similarity">
    <text evidence="4">Belongs to the GcvP family. N-terminal subunit subfamily.</text>
</comment>
<evidence type="ECO:0000259" key="5">
    <source>
        <dbReference type="Pfam" id="PF02347"/>
    </source>
</evidence>
<dbReference type="InterPro" id="IPR015424">
    <property type="entry name" value="PyrdxlP-dep_Trfase"/>
</dbReference>
<reference evidence="6 7" key="1">
    <citation type="submission" date="2018-08" db="EMBL/GenBank/DDBJ databases">
        <title>Murine metabolic-syndrome-specific gut microbial biobank.</title>
        <authorList>
            <person name="Liu C."/>
        </authorList>
    </citation>
    <scope>NUCLEOTIDE SEQUENCE [LARGE SCALE GENOMIC DNA]</scope>
    <source>
        <strain evidence="6 7">583</strain>
    </source>
</reference>
<evidence type="ECO:0000313" key="7">
    <source>
        <dbReference type="Proteomes" id="UP000467132"/>
    </source>
</evidence>
<comment type="catalytic activity">
    <reaction evidence="3 4">
        <text>N(6)-[(R)-lipoyl]-L-lysyl-[glycine-cleavage complex H protein] + glycine + H(+) = N(6)-[(R)-S(8)-aminomethyldihydrolipoyl]-L-lysyl-[glycine-cleavage complex H protein] + CO2</text>
        <dbReference type="Rhea" id="RHEA:24304"/>
        <dbReference type="Rhea" id="RHEA-COMP:10494"/>
        <dbReference type="Rhea" id="RHEA-COMP:10495"/>
        <dbReference type="ChEBI" id="CHEBI:15378"/>
        <dbReference type="ChEBI" id="CHEBI:16526"/>
        <dbReference type="ChEBI" id="CHEBI:57305"/>
        <dbReference type="ChEBI" id="CHEBI:83099"/>
        <dbReference type="ChEBI" id="CHEBI:83143"/>
        <dbReference type="EC" id="1.4.4.2"/>
    </reaction>
</comment>
<keyword evidence="7" id="KW-1185">Reference proteome</keyword>
<dbReference type="InterPro" id="IPR020581">
    <property type="entry name" value="GDC_P"/>
</dbReference>
<evidence type="ECO:0000256" key="2">
    <source>
        <dbReference type="ARBA" id="ARBA00023002"/>
    </source>
</evidence>
<evidence type="ECO:0000256" key="3">
    <source>
        <dbReference type="ARBA" id="ARBA00049026"/>
    </source>
</evidence>
<dbReference type="PANTHER" id="PTHR42806">
    <property type="entry name" value="GLYCINE CLEAVAGE SYSTEM P-PROTEIN"/>
    <property type="match status" value="1"/>
</dbReference>
<dbReference type="Gene3D" id="3.40.640.10">
    <property type="entry name" value="Type I PLP-dependent aspartate aminotransferase-like (Major domain)"/>
    <property type="match status" value="1"/>
</dbReference>
<dbReference type="NCBIfam" id="NF001696">
    <property type="entry name" value="PRK00451.1"/>
    <property type="match status" value="1"/>
</dbReference>
<name>A0A845R2D8_9CLOT</name>
<evidence type="ECO:0000256" key="4">
    <source>
        <dbReference type="HAMAP-Rule" id="MF_00712"/>
    </source>
</evidence>
<dbReference type="PIRSF" id="PIRSF006815">
    <property type="entry name" value="GcvPA"/>
    <property type="match status" value="1"/>
</dbReference>
<dbReference type="EC" id="1.4.4.2" evidence="4"/>
<feature type="domain" description="Glycine cleavage system P-protein N-terminal" evidence="5">
    <location>
        <begin position="2"/>
        <end position="444"/>
    </location>
</feature>
<dbReference type="Pfam" id="PF02347">
    <property type="entry name" value="GDC-P"/>
    <property type="match status" value="1"/>
</dbReference>
<dbReference type="InterPro" id="IPR015422">
    <property type="entry name" value="PyrdxlP-dep_Trfase_small"/>
</dbReference>
<dbReference type="Proteomes" id="UP000467132">
    <property type="component" value="Unassembled WGS sequence"/>
</dbReference>
<keyword evidence="2 4" id="KW-0560">Oxidoreductase</keyword>
<comment type="caution">
    <text evidence="6">The sequence shown here is derived from an EMBL/GenBank/DDBJ whole genome shotgun (WGS) entry which is preliminary data.</text>
</comment>
<proteinExistence type="inferred from homology"/>
<dbReference type="InterPro" id="IPR023010">
    <property type="entry name" value="GcvPA"/>
</dbReference>
<dbReference type="RefSeq" id="WP_160197219.1">
    <property type="nucleotide sequence ID" value="NZ_QXXA01000007.1"/>
</dbReference>
<dbReference type="PANTHER" id="PTHR42806:SF1">
    <property type="entry name" value="GLYCINE DEHYDROGENASE (DECARBOXYLATING)"/>
    <property type="match status" value="1"/>
</dbReference>
<sequence>MHRYIPNTKQDRDEMLDVIGANSIDDLFKDIPKSLRLDRDLKIDDSLSELEIRNHMKKLGNKNQTIDDLTCFLGAGMYDHYIPSLIGHIASRGEFLTSYTPYQAEISQGTLRVIFEYQTLISNLTGMDVSNASMYDGPTACAEAGLVAADVTRKNKVIISKTVHPEVRKVVKTYMKFRDIELIEVDMKDGVTDVDKLKEVADDNTAGIIVQNPNFFGIIENLKEIEEITHNTKKAKFITYVDPISLGVLKSPGDLGADIVVGEGQSLGNKLNFGGPTLGFMAVKQKLARKIPGRIVGETVDKDNKRSFVLTLQAREQHIRRYKAISNICSNQGLNALMSAIYLVTMGKEGLKEVAIQSLQKAHYAFDKITESGKFKPVFNKPFFKEFAVKSDIKVNEVNEKLLENKILGGYDLGKDYNDIDNSILFAVTEKRTKEEIDKLVSVLEVL</sequence>
<dbReference type="GO" id="GO:0004375">
    <property type="term" value="F:glycine dehydrogenase (decarboxylating) activity"/>
    <property type="evidence" value="ECO:0007669"/>
    <property type="project" value="UniProtKB-EC"/>
</dbReference>
<protein>
    <recommendedName>
        <fullName evidence="4">Probable glycine dehydrogenase (decarboxylating) subunit 1</fullName>
        <ecNumber evidence="4">1.4.4.2</ecNumber>
    </recommendedName>
    <alternativeName>
        <fullName evidence="4">Glycine cleavage system P-protein subunit 1</fullName>
    </alternativeName>
    <alternativeName>
        <fullName evidence="4">Glycine decarboxylase subunit 1</fullName>
    </alternativeName>
    <alternativeName>
        <fullName evidence="4">Glycine dehydrogenase (aminomethyl-transferring) subunit 1</fullName>
    </alternativeName>
</protein>
<evidence type="ECO:0000313" key="6">
    <source>
        <dbReference type="EMBL" id="NBI06743.1"/>
    </source>
</evidence>
<dbReference type="InterPro" id="IPR015421">
    <property type="entry name" value="PyrdxlP-dep_Trfase_major"/>
</dbReference>
<dbReference type="GO" id="GO:0019464">
    <property type="term" value="P:glycine decarboxylation via glycine cleavage system"/>
    <property type="evidence" value="ECO:0007669"/>
    <property type="project" value="UniProtKB-UniRule"/>
</dbReference>
<dbReference type="GO" id="GO:0009116">
    <property type="term" value="P:nucleoside metabolic process"/>
    <property type="evidence" value="ECO:0007669"/>
    <property type="project" value="InterPro"/>
</dbReference>
<dbReference type="HAMAP" id="MF_00712">
    <property type="entry name" value="GcvPA"/>
    <property type="match status" value="1"/>
</dbReference>
<gene>
    <name evidence="4" type="primary">gcvPA</name>
    <name evidence="6" type="ORF">D3Z33_07700</name>
</gene>
<dbReference type="AlphaFoldDB" id="A0A845R2D8"/>
<dbReference type="EMBL" id="QXXA01000007">
    <property type="protein sequence ID" value="NBI06743.1"/>
    <property type="molecule type" value="Genomic_DNA"/>
</dbReference>
<accession>A0A845R2D8</accession>
<dbReference type="Gene3D" id="3.90.1150.10">
    <property type="entry name" value="Aspartate Aminotransferase, domain 1"/>
    <property type="match status" value="1"/>
</dbReference>
<organism evidence="6 7">
    <name type="scientific">Senegalia massiliensis</name>
    <dbReference type="NCBI Taxonomy" id="1720316"/>
    <lineage>
        <taxon>Bacteria</taxon>
        <taxon>Bacillati</taxon>
        <taxon>Bacillota</taxon>
        <taxon>Clostridia</taxon>
        <taxon>Eubacteriales</taxon>
        <taxon>Clostridiaceae</taxon>
        <taxon>Senegalia</taxon>
    </lineage>
</organism>
<dbReference type="CDD" id="cd00613">
    <property type="entry name" value="GDC-P"/>
    <property type="match status" value="1"/>
</dbReference>